<feature type="compositionally biased region" description="Basic residues" evidence="1">
    <location>
        <begin position="42"/>
        <end position="57"/>
    </location>
</feature>
<evidence type="ECO:0000256" key="1">
    <source>
        <dbReference type="SAM" id="MobiDB-lite"/>
    </source>
</evidence>
<feature type="region of interest" description="Disordered" evidence="1">
    <location>
        <begin position="42"/>
        <end position="71"/>
    </location>
</feature>
<proteinExistence type="predicted"/>
<protein>
    <submittedName>
        <fullName evidence="2">Uncharacterized protein</fullName>
    </submittedName>
</protein>
<gene>
    <name evidence="2" type="ORF">GCM10010140_67040</name>
</gene>
<dbReference type="RefSeq" id="WP_189250429.1">
    <property type="nucleotide sequence ID" value="NZ_BMQJ01000023.1"/>
</dbReference>
<comment type="caution">
    <text evidence="2">The sequence shown here is derived from an EMBL/GenBank/DDBJ whole genome shotgun (WGS) entry which is preliminary data.</text>
</comment>
<accession>A0ABQ2RGY7</accession>
<reference evidence="3" key="1">
    <citation type="journal article" date="2019" name="Int. J. Syst. Evol. Microbiol.">
        <title>The Global Catalogue of Microorganisms (GCM) 10K type strain sequencing project: providing services to taxonomists for standard genome sequencing and annotation.</title>
        <authorList>
            <consortium name="The Broad Institute Genomics Platform"/>
            <consortium name="The Broad Institute Genome Sequencing Center for Infectious Disease"/>
            <person name="Wu L."/>
            <person name="Ma J."/>
        </authorList>
    </citation>
    <scope>NUCLEOTIDE SEQUENCE [LARGE SCALE GENOMIC DNA]</scope>
    <source>
        <strain evidence="3">JCM 3115</strain>
    </source>
</reference>
<dbReference type="Proteomes" id="UP000611554">
    <property type="component" value="Unassembled WGS sequence"/>
</dbReference>
<keyword evidence="3" id="KW-1185">Reference proteome</keyword>
<organism evidence="2 3">
    <name type="scientific">Streptosporangium pseudovulgare</name>
    <dbReference type="NCBI Taxonomy" id="35765"/>
    <lineage>
        <taxon>Bacteria</taxon>
        <taxon>Bacillati</taxon>
        <taxon>Actinomycetota</taxon>
        <taxon>Actinomycetes</taxon>
        <taxon>Streptosporangiales</taxon>
        <taxon>Streptosporangiaceae</taxon>
        <taxon>Streptosporangium</taxon>
    </lineage>
</organism>
<name>A0ABQ2RGY7_9ACTN</name>
<evidence type="ECO:0000313" key="3">
    <source>
        <dbReference type="Proteomes" id="UP000611554"/>
    </source>
</evidence>
<evidence type="ECO:0000313" key="2">
    <source>
        <dbReference type="EMBL" id="GGQ27422.1"/>
    </source>
</evidence>
<dbReference type="EMBL" id="BMQJ01000023">
    <property type="protein sequence ID" value="GGQ27422.1"/>
    <property type="molecule type" value="Genomic_DNA"/>
</dbReference>
<sequence>MINYSRPIDETPACECGGALEEGQFVCRKCRARERWVRRQVARRRTNRRRGQVRRPANRPYGTAEAGVIWT</sequence>